<comment type="caution">
    <text evidence="1">The sequence shown here is derived from an EMBL/GenBank/DDBJ whole genome shotgun (WGS) entry which is preliminary data.</text>
</comment>
<organism evidence="1 2">
    <name type="scientific">Natrinema versiforme JCM 10478</name>
    <dbReference type="NCBI Taxonomy" id="1227496"/>
    <lineage>
        <taxon>Archaea</taxon>
        <taxon>Methanobacteriati</taxon>
        <taxon>Methanobacteriota</taxon>
        <taxon>Stenosarchaea group</taxon>
        <taxon>Halobacteria</taxon>
        <taxon>Halobacteriales</taxon>
        <taxon>Natrialbaceae</taxon>
        <taxon>Natrinema</taxon>
    </lineage>
</organism>
<gene>
    <name evidence="1" type="ORF">C489_16645</name>
</gene>
<sequence length="288" mass="30652">MFVAVMTVLAAAILGVGFLQQPPSAEMVFQEDESVAIVLTDVRGLSADSTEIQLRGEGDCGQWDSSGTLKKGDVTIVERNDCPDPLEKGDVLQVVSPKVLLDTYEVRGNWYDRCDALTNGNDLTVSKDDSPLKCDIVGDDGGRADIKVTINEDAELIGTVKLSDSSESDFNIKQEGKFTGTLNSDSMPTIKDKATINGDITLPEEPNGDTLKLNQDTEMNGSIKTIDEEVQLKSNVIVRGDIIVEGSGMDPGVDLGENVLVDGDIDANGHSVDVSESANVTGTITQNG</sequence>
<name>L9XT34_9EURY</name>
<evidence type="ECO:0008006" key="3">
    <source>
        <dbReference type="Google" id="ProtNLM"/>
    </source>
</evidence>
<protein>
    <recommendedName>
        <fullName evidence="3">Archaeal Type IV pilin N-terminal domain-containing protein</fullName>
    </recommendedName>
</protein>
<dbReference type="Proteomes" id="UP000011632">
    <property type="component" value="Unassembled WGS sequence"/>
</dbReference>
<dbReference type="EMBL" id="AOID01000049">
    <property type="protein sequence ID" value="ELY64712.1"/>
    <property type="molecule type" value="Genomic_DNA"/>
</dbReference>
<accession>L9XT34</accession>
<dbReference type="AlphaFoldDB" id="L9XT34"/>
<reference evidence="1 2" key="1">
    <citation type="journal article" date="2014" name="PLoS Genet.">
        <title>Phylogenetically driven sequencing of extremely halophilic archaea reveals strategies for static and dynamic osmo-response.</title>
        <authorList>
            <person name="Becker E.A."/>
            <person name="Seitzer P.M."/>
            <person name="Tritt A."/>
            <person name="Larsen D."/>
            <person name="Krusor M."/>
            <person name="Yao A.I."/>
            <person name="Wu D."/>
            <person name="Madern D."/>
            <person name="Eisen J.A."/>
            <person name="Darling A.E."/>
            <person name="Facciotti M.T."/>
        </authorList>
    </citation>
    <scope>NUCLEOTIDE SEQUENCE [LARGE SCALE GENOMIC DNA]</scope>
    <source>
        <strain evidence="1 2">JCM 10478</strain>
    </source>
</reference>
<evidence type="ECO:0000313" key="1">
    <source>
        <dbReference type="EMBL" id="ELY64712.1"/>
    </source>
</evidence>
<proteinExistence type="predicted"/>
<evidence type="ECO:0000313" key="2">
    <source>
        <dbReference type="Proteomes" id="UP000011632"/>
    </source>
</evidence>
<keyword evidence="2" id="KW-1185">Reference proteome</keyword>